<name>A0A1D1Y0M4_9ARAE</name>
<dbReference type="CDD" id="cd10538">
    <property type="entry name" value="SET_SETDB-like"/>
    <property type="match status" value="1"/>
</dbReference>
<dbReference type="PROSITE" id="PS51580">
    <property type="entry name" value="SAM_MT43_3"/>
    <property type="match status" value="1"/>
</dbReference>
<feature type="domain" description="SET" evidence="9">
    <location>
        <begin position="627"/>
        <end position="761"/>
    </location>
</feature>
<dbReference type="InterPro" id="IPR046341">
    <property type="entry name" value="SET_dom_sf"/>
</dbReference>
<feature type="compositionally biased region" description="Basic and acidic residues" evidence="8">
    <location>
        <begin position="67"/>
        <end position="83"/>
    </location>
</feature>
<gene>
    <name evidence="11" type="primary">SUVR4_0</name>
    <name evidence="12" type="synonym">SUVR4_6</name>
    <name evidence="11" type="ORF">g.71830</name>
    <name evidence="12" type="ORF">g.71831</name>
</gene>
<dbReference type="Gene3D" id="2.170.270.10">
    <property type="entry name" value="SET domain"/>
    <property type="match status" value="1"/>
</dbReference>
<evidence type="ECO:0000313" key="12">
    <source>
        <dbReference type="EMBL" id="JAT58970.1"/>
    </source>
</evidence>
<keyword evidence="5" id="KW-0479">Metal-binding</keyword>
<dbReference type="SMART" id="SM00317">
    <property type="entry name" value="SET"/>
    <property type="match status" value="1"/>
</dbReference>
<dbReference type="GO" id="GO:0008270">
    <property type="term" value="F:zinc ion binding"/>
    <property type="evidence" value="ECO:0007669"/>
    <property type="project" value="InterPro"/>
</dbReference>
<dbReference type="PROSITE" id="PS50867">
    <property type="entry name" value="PRE_SET"/>
    <property type="match status" value="1"/>
</dbReference>
<evidence type="ECO:0000259" key="10">
    <source>
        <dbReference type="PROSITE" id="PS50867"/>
    </source>
</evidence>
<evidence type="ECO:0000256" key="4">
    <source>
        <dbReference type="ARBA" id="ARBA00022679"/>
    </source>
</evidence>
<feature type="region of interest" description="Disordered" evidence="8">
    <location>
        <begin position="213"/>
        <end position="233"/>
    </location>
</feature>
<dbReference type="EMBL" id="GDJX01008966">
    <property type="protein sequence ID" value="JAT58970.1"/>
    <property type="molecule type" value="Transcribed_RNA"/>
</dbReference>
<evidence type="ECO:0000313" key="11">
    <source>
        <dbReference type="EMBL" id="JAT48178.1"/>
    </source>
</evidence>
<keyword evidence="4 11" id="KW-0808">Transferase</keyword>
<dbReference type="InterPro" id="IPR025776">
    <property type="entry name" value="SUVR4/1/2"/>
</dbReference>
<dbReference type="PANTHER" id="PTHR46450:SF24">
    <property type="entry name" value="HISTONE-LYSINE N-METHYLTRANSFERASE SUVR4"/>
    <property type="match status" value="1"/>
</dbReference>
<dbReference type="GO" id="GO:0042054">
    <property type="term" value="F:histone methyltransferase activity"/>
    <property type="evidence" value="ECO:0007669"/>
    <property type="project" value="InterPro"/>
</dbReference>
<evidence type="ECO:0000256" key="5">
    <source>
        <dbReference type="ARBA" id="ARBA00022723"/>
    </source>
</evidence>
<proteinExistence type="predicted"/>
<keyword evidence="11" id="KW-0489">Methyltransferase</keyword>
<dbReference type="InterPro" id="IPR043017">
    <property type="entry name" value="WIYLD_dom_sf"/>
</dbReference>
<protein>
    <submittedName>
        <fullName evidence="11">Histone-lysine N-methyltransferase SUVR4</fullName>
    </submittedName>
</protein>
<dbReference type="Pfam" id="PF10440">
    <property type="entry name" value="WIYLD"/>
    <property type="match status" value="1"/>
</dbReference>
<sequence>MAQRSKERAIKAMTAMGAMGFPRTKTKLVLKELVRTCENNWEHIEAENYSLLIEAILDSGEPEAEDLTEKKNRDDNLPSKQEEVLSSEEDGPHRKRLRKRQGSAGPLALYPRCLEKRDAPVEQQVVSDKGKSKDRSLVTCQKQNLICYKEPNIELGLSSSSETAMVCNEDPNIKPCLAFMPGGAALKVKDEKISYEPPLFEVPLAIIHPLPSGPARKEALDSGPPPNHQERDCERTFSSVNSSMAELNASLPAQVVNVENGENSSDDSRNKNSANGRVINTVEASSKTIEMLSSFIGDAKVSLSYNVVDCPNFQMPSLMSVVKKVEDKCLRSYKIFDPSFSLINIMKELCNTVLELGTESTETKLEDIIRITPALDLSKLPTIEKHVDGISACSANSSSGFQLSQGLDPMASQKPKHIAQPNVKGNGIDEIGHAVKERNPYIFESSSSLELIHQHEPVLGAIRPVHDVQDITKGEERVRISVVNEVSNEQYPPHFGYIPHNIVYQNAYLIFSLARIGDEDYCSDCFGNCLSASFPCACARETGGEFAYTLDGLLKKEFLEECISMNHDPEKHRLFYCKDCPLERSKNEVKPDPCKGHLVRKFIKECWCKCGCNKQCGNRVVQRGITCNLQVFFTPEGKGWGLRVLDDLPKGTFICEYVGEVLTNMELYDRTIKSTGNTKHTYPVLLDADWGSEGVLKDEEALCLDATFYGNVARFINHRCGDANLVEVPVEVETPDHHYYHLAFFTTRKIEACEELTWDYGIDFDDEDHPIKAFRCRCGSKLCRDRKRRKRAKSGAVILR</sequence>
<evidence type="ECO:0000259" key="9">
    <source>
        <dbReference type="PROSITE" id="PS50280"/>
    </source>
</evidence>
<evidence type="ECO:0000256" key="1">
    <source>
        <dbReference type="ARBA" id="ARBA00004123"/>
    </source>
</evidence>
<organism evidence="11">
    <name type="scientific">Anthurium amnicola</name>
    <dbReference type="NCBI Taxonomy" id="1678845"/>
    <lineage>
        <taxon>Eukaryota</taxon>
        <taxon>Viridiplantae</taxon>
        <taxon>Streptophyta</taxon>
        <taxon>Embryophyta</taxon>
        <taxon>Tracheophyta</taxon>
        <taxon>Spermatophyta</taxon>
        <taxon>Magnoliopsida</taxon>
        <taxon>Liliopsida</taxon>
        <taxon>Araceae</taxon>
        <taxon>Pothoideae</taxon>
        <taxon>Potheae</taxon>
        <taxon>Anthurium</taxon>
    </lineage>
</organism>
<dbReference type="SUPFAM" id="SSF82199">
    <property type="entry name" value="SET domain"/>
    <property type="match status" value="1"/>
</dbReference>
<evidence type="ECO:0000256" key="3">
    <source>
        <dbReference type="ARBA" id="ARBA00022454"/>
    </source>
</evidence>
<feature type="domain" description="Pre-SET" evidence="10">
    <location>
        <begin position="521"/>
        <end position="624"/>
    </location>
</feature>
<dbReference type="PANTHER" id="PTHR46450">
    <property type="entry name" value="INACTIVE HISTONE-LYSINE N-METHYLTRANSFERASE SUVR1-RELATED"/>
    <property type="match status" value="1"/>
</dbReference>
<dbReference type="SMART" id="SM00468">
    <property type="entry name" value="PreSET"/>
    <property type="match status" value="1"/>
</dbReference>
<reference evidence="11" key="1">
    <citation type="submission" date="2015-07" db="EMBL/GenBank/DDBJ databases">
        <title>Transcriptome Assembly of Anthurium amnicola.</title>
        <authorList>
            <person name="Suzuki J."/>
        </authorList>
    </citation>
    <scope>NUCLEOTIDE SEQUENCE</scope>
</reference>
<dbReference type="AlphaFoldDB" id="A0A1D1Y0M4"/>
<comment type="subcellular location">
    <subcellularLocation>
        <location evidence="2">Chromosome</location>
    </subcellularLocation>
    <subcellularLocation>
        <location evidence="1">Nucleus</location>
    </subcellularLocation>
</comment>
<dbReference type="PROSITE" id="PS50280">
    <property type="entry name" value="SET"/>
    <property type="match status" value="1"/>
</dbReference>
<dbReference type="InterPro" id="IPR007728">
    <property type="entry name" value="Pre-SET_dom"/>
</dbReference>
<dbReference type="Pfam" id="PF00856">
    <property type="entry name" value="SET"/>
    <property type="match status" value="1"/>
</dbReference>
<dbReference type="Pfam" id="PF05033">
    <property type="entry name" value="Pre-SET"/>
    <property type="match status" value="1"/>
</dbReference>
<dbReference type="GO" id="GO:0032259">
    <property type="term" value="P:methylation"/>
    <property type="evidence" value="ECO:0007669"/>
    <property type="project" value="UniProtKB-KW"/>
</dbReference>
<keyword evidence="6" id="KW-0862">Zinc</keyword>
<keyword evidence="3" id="KW-0158">Chromosome</keyword>
<evidence type="ECO:0000256" key="8">
    <source>
        <dbReference type="SAM" id="MobiDB-lite"/>
    </source>
</evidence>
<dbReference type="InterPro" id="IPR001214">
    <property type="entry name" value="SET_dom"/>
</dbReference>
<evidence type="ECO:0000256" key="7">
    <source>
        <dbReference type="ARBA" id="ARBA00023242"/>
    </source>
</evidence>
<keyword evidence="7" id="KW-0539">Nucleus</keyword>
<dbReference type="InterPro" id="IPR018848">
    <property type="entry name" value="WIYLD_domain"/>
</dbReference>
<dbReference type="Gene3D" id="1.10.8.850">
    <property type="entry name" value="Histone-lysine N methyltransferase , C-terminal domain-like"/>
    <property type="match status" value="1"/>
</dbReference>
<accession>A0A1D1Y0M4</accession>
<evidence type="ECO:0000256" key="6">
    <source>
        <dbReference type="ARBA" id="ARBA00022833"/>
    </source>
</evidence>
<evidence type="ECO:0000256" key="2">
    <source>
        <dbReference type="ARBA" id="ARBA00004286"/>
    </source>
</evidence>
<dbReference type="FunFam" id="2.170.270.10:FF:000046">
    <property type="entry name" value="SET-domain containing protein lysine methyltransferase family protein"/>
    <property type="match status" value="1"/>
</dbReference>
<dbReference type="EMBL" id="GDJX01019758">
    <property type="protein sequence ID" value="JAT48178.1"/>
    <property type="molecule type" value="Transcribed_RNA"/>
</dbReference>
<dbReference type="GO" id="GO:0005634">
    <property type="term" value="C:nucleus"/>
    <property type="evidence" value="ECO:0007669"/>
    <property type="project" value="UniProtKB-SubCell"/>
</dbReference>
<dbReference type="GO" id="GO:0005694">
    <property type="term" value="C:chromosome"/>
    <property type="evidence" value="ECO:0007669"/>
    <property type="project" value="UniProtKB-SubCell"/>
</dbReference>
<feature type="region of interest" description="Disordered" evidence="8">
    <location>
        <begin position="62"/>
        <end position="102"/>
    </location>
</feature>